<feature type="site" description="Important for catalytic activity, responsible for pKa modulation of the active site Glu and correct orientation of both the proton donor and substrate" evidence="6">
    <location>
        <position position="193"/>
    </location>
</feature>
<keyword evidence="4 7" id="KW-0326">Glycosidase</keyword>
<dbReference type="STRING" id="1121322.SAMN02745136_02143"/>
<evidence type="ECO:0000256" key="7">
    <source>
        <dbReference type="RuleBase" id="RU361187"/>
    </source>
</evidence>
<feature type="active site" description="Proton acceptor" evidence="5">
    <location>
        <position position="57"/>
    </location>
</feature>
<keyword evidence="10" id="KW-1185">Reference proteome</keyword>
<feature type="domain" description="Extracellular endo-alpha-(1-&gt;5)-L-arabinanase C-terminal" evidence="8">
    <location>
        <begin position="389"/>
        <end position="493"/>
    </location>
</feature>
<dbReference type="PANTHER" id="PTHR43301">
    <property type="entry name" value="ARABINAN ENDO-1,5-ALPHA-L-ARABINOSIDASE"/>
    <property type="match status" value="1"/>
</dbReference>
<evidence type="ECO:0000259" key="8">
    <source>
        <dbReference type="Pfam" id="PF16369"/>
    </source>
</evidence>
<accession>A0A1M6R444</accession>
<dbReference type="InterPro" id="IPR006710">
    <property type="entry name" value="Glyco_hydro_43"/>
</dbReference>
<evidence type="ECO:0000256" key="4">
    <source>
        <dbReference type="ARBA" id="ARBA00023295"/>
    </source>
</evidence>
<dbReference type="Pfam" id="PF16369">
    <property type="entry name" value="GH43_C"/>
    <property type="match status" value="1"/>
</dbReference>
<dbReference type="GO" id="GO:0004553">
    <property type="term" value="F:hydrolase activity, hydrolyzing O-glycosyl compounds"/>
    <property type="evidence" value="ECO:0007669"/>
    <property type="project" value="InterPro"/>
</dbReference>
<evidence type="ECO:0000256" key="1">
    <source>
        <dbReference type="ARBA" id="ARBA00004834"/>
    </source>
</evidence>
<sequence length="503" mass="56023">MLPAGSKGGQVKEKRKRVLFFILGIGGICSLTGCGENSKLSLANPVEITFNEVSVHDPAIVKGEDGKYDIFGSHLAVAETKNLINWVQVNAGVKNNNPVIPNVFTEMKEAFEWAQTSTFWAPDVIRLQDGKYHMYYCNCQGSKPLSALGMAVSDKVAGPYKNVGILLKSGMDSKEPDEDGNLYQPAIDPNTVDPNVFYDKDGRLWMVYGSYSGGIFSKEMEAVTGLPLESGYGKKLLGGNHLRIEAPYILYNKDTDYYYLFLSFGGLDSDGGYNIRVSRSKNPDGPYKDSMGQDMVDCKGPDNTTFSDITAMKYGTKLMGNYKFLWKEGEEGEERKGYLSPGHNSCLYQEETGKYFIIYHTRFENSGEQHQVRVHQMFYNKDGWPVITPYRYTGETIGAYTEKSVAGEYKFINHGRSISEEMQESVLINLKSNGKITGEATGTWEFSGDNTITLQIEDKTYEGVVCMQYDDDGKKYVMTFTALCQETGEAVWGSGLKAFGSLK</sequence>
<gene>
    <name evidence="9" type="ORF">SAMN02745136_02143</name>
</gene>
<organism evidence="9 10">
    <name type="scientific">Anaerocolumna jejuensis DSM 15929</name>
    <dbReference type="NCBI Taxonomy" id="1121322"/>
    <lineage>
        <taxon>Bacteria</taxon>
        <taxon>Bacillati</taxon>
        <taxon>Bacillota</taxon>
        <taxon>Clostridia</taxon>
        <taxon>Lachnospirales</taxon>
        <taxon>Lachnospiraceae</taxon>
        <taxon>Anaerocolumna</taxon>
    </lineage>
</organism>
<evidence type="ECO:0000256" key="3">
    <source>
        <dbReference type="ARBA" id="ARBA00022801"/>
    </source>
</evidence>
<dbReference type="GO" id="GO:0005975">
    <property type="term" value="P:carbohydrate metabolic process"/>
    <property type="evidence" value="ECO:0007669"/>
    <property type="project" value="InterPro"/>
</dbReference>
<dbReference type="AlphaFoldDB" id="A0A1M6R444"/>
<dbReference type="Pfam" id="PF04616">
    <property type="entry name" value="Glyco_hydro_43"/>
    <property type="match status" value="1"/>
</dbReference>
<evidence type="ECO:0000256" key="6">
    <source>
        <dbReference type="PIRSR" id="PIRSR606710-2"/>
    </source>
</evidence>
<protein>
    <submittedName>
        <fullName evidence="9">Arabinan endo-1,5-alpha-L-arabinosidase</fullName>
    </submittedName>
</protein>
<dbReference type="Gene3D" id="2.40.128.10">
    <property type="match status" value="1"/>
</dbReference>
<dbReference type="PANTHER" id="PTHR43301:SF3">
    <property type="entry name" value="ARABINAN ENDO-1,5-ALPHA-L-ARABINOSIDASE A-RELATED"/>
    <property type="match status" value="1"/>
</dbReference>
<dbReference type="InterPro" id="IPR032291">
    <property type="entry name" value="Abn2_C"/>
</dbReference>
<evidence type="ECO:0000313" key="10">
    <source>
        <dbReference type="Proteomes" id="UP000184386"/>
    </source>
</evidence>
<evidence type="ECO:0000313" key="9">
    <source>
        <dbReference type="EMBL" id="SHK27239.1"/>
    </source>
</evidence>
<feature type="active site" description="Proton donor" evidence="5">
    <location>
        <position position="245"/>
    </location>
</feature>
<dbReference type="InterPro" id="IPR023296">
    <property type="entry name" value="Glyco_hydro_beta-prop_sf"/>
</dbReference>
<dbReference type="PROSITE" id="PS51257">
    <property type="entry name" value="PROKAR_LIPOPROTEIN"/>
    <property type="match status" value="1"/>
</dbReference>
<dbReference type="Proteomes" id="UP000184386">
    <property type="component" value="Unassembled WGS sequence"/>
</dbReference>
<comment type="pathway">
    <text evidence="1">Glycan metabolism; L-arabinan degradation.</text>
</comment>
<evidence type="ECO:0000256" key="5">
    <source>
        <dbReference type="PIRSR" id="PIRSR606710-1"/>
    </source>
</evidence>
<reference evidence="9 10" key="1">
    <citation type="submission" date="2016-11" db="EMBL/GenBank/DDBJ databases">
        <authorList>
            <person name="Jaros S."/>
            <person name="Januszkiewicz K."/>
            <person name="Wedrychowicz H."/>
        </authorList>
    </citation>
    <scope>NUCLEOTIDE SEQUENCE [LARGE SCALE GENOMIC DNA]</scope>
    <source>
        <strain evidence="9 10">DSM 15929</strain>
    </source>
</reference>
<dbReference type="SUPFAM" id="SSF75005">
    <property type="entry name" value="Arabinanase/levansucrase/invertase"/>
    <property type="match status" value="1"/>
</dbReference>
<dbReference type="InterPro" id="IPR050727">
    <property type="entry name" value="GH43_arabinanases"/>
</dbReference>
<evidence type="ECO:0000256" key="2">
    <source>
        <dbReference type="ARBA" id="ARBA00009865"/>
    </source>
</evidence>
<dbReference type="OrthoDB" id="9801455at2"/>
<dbReference type="EMBL" id="FRAC01000010">
    <property type="protein sequence ID" value="SHK27239.1"/>
    <property type="molecule type" value="Genomic_DNA"/>
</dbReference>
<proteinExistence type="inferred from homology"/>
<dbReference type="CDD" id="cd18832">
    <property type="entry name" value="GH43_GsAbnA-like"/>
    <property type="match status" value="1"/>
</dbReference>
<dbReference type="Gene3D" id="2.115.10.20">
    <property type="entry name" value="Glycosyl hydrolase domain, family 43"/>
    <property type="match status" value="1"/>
</dbReference>
<keyword evidence="3 7" id="KW-0378">Hydrolase</keyword>
<name>A0A1M6R444_9FIRM</name>
<comment type="similarity">
    <text evidence="2 7">Belongs to the glycosyl hydrolase 43 family.</text>
</comment>